<feature type="domain" description="Tyrosinase copper-binding" evidence="13">
    <location>
        <begin position="279"/>
        <end position="290"/>
    </location>
</feature>
<dbReference type="InterPro" id="IPR008922">
    <property type="entry name" value="Di-copper_centre_dom_sf"/>
</dbReference>
<sequence>MSRVIITGATGGAVNRLEINDLVKDEKFFSLYVQALQRMYTSTTQSDFQSFFQVGGIHGLPNTPWDGAVGSKPWNPNTQWGGYCTHGSVLFPTWHRPYVMLYEQILQKHAVDIAATYTVNQDSWKTAAANLRQPYWDWAANAVPPAEVISLTKVTITGPNGTRISVDNPLYHYRFHPIDPSFYRPFNQWQTTLRQPNSTRPTATDNVSRLRSVLSSAQEDITMSTYSMLTRVHTWSAFSSHTVGDGGSSSNSLEAVHDGIHVSVGGNGHMSDPAVAAFDPIFFLHHCNVDRMLSIWSALNPGVWVAKGDSQDGSFTMAAEIPVDATTPLTPFWNAQDSFWISSTTQDTTKLGYTYPEFNGLDMGDADAVKTAIGNIINRLYGSAVFGTFATASAPESTTATSSSVSAGIAAFAAPVQFAASLPHVESAEKKAADEKPLTPPTFYWKHKSDSSEGHSNNPGHGILPPNQGMHDWAARIHFKKYELGTSFSVLIFLGAVPENTDDWLVSPNFVGAHHAFVNSNAGACENCRNQSNVVGEGFVHLNRAIVRLSGLQSLDPDAVVPYLTKELNWRVLKSNGEHAELSSLEVCVLGAPLTYPPGAMFPVAGTPHLYGSITHGRSGGSHSA</sequence>
<keyword evidence="5" id="KW-0560">Oxidoreductase</keyword>
<organism evidence="14 15">
    <name type="scientific">Agrocybe pediades</name>
    <dbReference type="NCBI Taxonomy" id="84607"/>
    <lineage>
        <taxon>Eukaryota</taxon>
        <taxon>Fungi</taxon>
        <taxon>Dikarya</taxon>
        <taxon>Basidiomycota</taxon>
        <taxon>Agaricomycotina</taxon>
        <taxon>Agaricomycetes</taxon>
        <taxon>Agaricomycetidae</taxon>
        <taxon>Agaricales</taxon>
        <taxon>Agaricineae</taxon>
        <taxon>Strophariaceae</taxon>
        <taxon>Agrocybe</taxon>
    </lineage>
</organism>
<keyword evidence="7" id="KW-0503">Monooxygenase</keyword>
<reference evidence="14 15" key="1">
    <citation type="submission" date="2019-12" db="EMBL/GenBank/DDBJ databases">
        <authorList>
            <person name="Floudas D."/>
            <person name="Bentzer J."/>
            <person name="Ahren D."/>
            <person name="Johansson T."/>
            <person name="Persson P."/>
            <person name="Tunlid A."/>
        </authorList>
    </citation>
    <scope>NUCLEOTIDE SEQUENCE [LARGE SCALE GENOMIC DNA]</scope>
    <source>
        <strain evidence="14 15">CBS 102.39</strain>
    </source>
</reference>
<comment type="similarity">
    <text evidence="2">Belongs to the tyrosinase family.</text>
</comment>
<accession>A0A8H4VIV0</accession>
<dbReference type="Gene3D" id="2.60.310.20">
    <property type="match status" value="1"/>
</dbReference>
<proteinExistence type="inferred from homology"/>
<dbReference type="Pfam" id="PF00264">
    <property type="entry name" value="Tyrosinase"/>
    <property type="match status" value="1"/>
</dbReference>
<dbReference type="InterPro" id="IPR002227">
    <property type="entry name" value="Tyrosinase_Cu-bd"/>
</dbReference>
<dbReference type="PIRSF" id="PIRSF000340">
    <property type="entry name" value="MPO_fungal"/>
    <property type="match status" value="1"/>
</dbReference>
<dbReference type="PANTHER" id="PTHR11474">
    <property type="entry name" value="TYROSINASE FAMILY MEMBER"/>
    <property type="match status" value="1"/>
</dbReference>
<comment type="catalytic activity">
    <reaction evidence="10">
        <text>L-tyrosine + O2 = L-dopaquinone + H2O</text>
        <dbReference type="Rhea" id="RHEA:18117"/>
        <dbReference type="ChEBI" id="CHEBI:15377"/>
        <dbReference type="ChEBI" id="CHEBI:15379"/>
        <dbReference type="ChEBI" id="CHEBI:57924"/>
        <dbReference type="ChEBI" id="CHEBI:58315"/>
        <dbReference type="EC" id="1.14.18.1"/>
    </reaction>
</comment>
<dbReference type="SUPFAM" id="SSF48056">
    <property type="entry name" value="Di-copper centre-containing domain"/>
    <property type="match status" value="1"/>
</dbReference>
<evidence type="ECO:0000256" key="8">
    <source>
        <dbReference type="ARBA" id="ARBA00023101"/>
    </source>
</evidence>
<dbReference type="Gene3D" id="1.10.1280.10">
    <property type="entry name" value="Di-copper center containing domain from catechol oxidase"/>
    <property type="match status" value="1"/>
</dbReference>
<feature type="domain" description="Tyrosinase copper-binding" evidence="12">
    <location>
        <begin position="86"/>
        <end position="103"/>
    </location>
</feature>
<keyword evidence="8" id="KW-0470">Melanin biosynthesis</keyword>
<dbReference type="GO" id="GO:0046872">
    <property type="term" value="F:metal ion binding"/>
    <property type="evidence" value="ECO:0007669"/>
    <property type="project" value="UniProtKB-KW"/>
</dbReference>
<dbReference type="FunFam" id="1.10.1280.10:FF:000021">
    <property type="entry name" value="Tyrosinase"/>
    <property type="match status" value="1"/>
</dbReference>
<evidence type="ECO:0000256" key="10">
    <source>
        <dbReference type="ARBA" id="ARBA00048881"/>
    </source>
</evidence>
<dbReference type="AlphaFoldDB" id="A0A8H4VIV0"/>
<evidence type="ECO:0000313" key="15">
    <source>
        <dbReference type="Proteomes" id="UP000521872"/>
    </source>
</evidence>
<dbReference type="InterPro" id="IPR050316">
    <property type="entry name" value="Tyrosinase/Hemocyanin"/>
</dbReference>
<evidence type="ECO:0000256" key="7">
    <source>
        <dbReference type="ARBA" id="ARBA00023033"/>
    </source>
</evidence>
<dbReference type="PROSITE" id="PS00497">
    <property type="entry name" value="TYROSINASE_1"/>
    <property type="match status" value="1"/>
</dbReference>
<dbReference type="Pfam" id="PF18132">
    <property type="entry name" value="Tyrosinase_C"/>
    <property type="match status" value="1"/>
</dbReference>
<dbReference type="EMBL" id="JAACJL010000061">
    <property type="protein sequence ID" value="KAF4609524.1"/>
    <property type="molecule type" value="Genomic_DNA"/>
</dbReference>
<evidence type="ECO:0000259" key="12">
    <source>
        <dbReference type="PROSITE" id="PS00497"/>
    </source>
</evidence>
<comment type="catalytic activity">
    <reaction evidence="9">
        <text>2 L-dopa + O2 = 2 L-dopaquinone + 2 H2O</text>
        <dbReference type="Rhea" id="RHEA:34287"/>
        <dbReference type="ChEBI" id="CHEBI:15377"/>
        <dbReference type="ChEBI" id="CHEBI:15379"/>
        <dbReference type="ChEBI" id="CHEBI:57504"/>
        <dbReference type="ChEBI" id="CHEBI:57924"/>
        <dbReference type="EC" id="1.14.18.1"/>
    </reaction>
</comment>
<evidence type="ECO:0000313" key="14">
    <source>
        <dbReference type="EMBL" id="KAF4609524.1"/>
    </source>
</evidence>
<dbReference type="PANTHER" id="PTHR11474:SF76">
    <property type="entry name" value="SHKT DOMAIN-CONTAINING PROTEIN"/>
    <property type="match status" value="1"/>
</dbReference>
<evidence type="ECO:0000256" key="4">
    <source>
        <dbReference type="ARBA" id="ARBA00022723"/>
    </source>
</evidence>
<evidence type="ECO:0000256" key="6">
    <source>
        <dbReference type="ARBA" id="ARBA00023008"/>
    </source>
</evidence>
<evidence type="ECO:0000256" key="11">
    <source>
        <dbReference type="SAM" id="MobiDB-lite"/>
    </source>
</evidence>
<dbReference type="InterPro" id="IPR016216">
    <property type="entry name" value="Monophenol_mOase_fun"/>
</dbReference>
<comment type="cofactor">
    <cofactor evidence="1">
        <name>Cu(2+)</name>
        <dbReference type="ChEBI" id="CHEBI:29036"/>
    </cofactor>
</comment>
<evidence type="ECO:0000256" key="9">
    <source>
        <dbReference type="ARBA" id="ARBA00048233"/>
    </source>
</evidence>
<keyword evidence="4" id="KW-0479">Metal-binding</keyword>
<dbReference type="GO" id="GO:0004503">
    <property type="term" value="F:tyrosinase activity"/>
    <property type="evidence" value="ECO:0007669"/>
    <property type="project" value="UniProtKB-EC"/>
</dbReference>
<dbReference type="PRINTS" id="PR00092">
    <property type="entry name" value="TYROSINASE"/>
</dbReference>
<dbReference type="GO" id="GO:0042438">
    <property type="term" value="P:melanin biosynthetic process"/>
    <property type="evidence" value="ECO:0007669"/>
    <property type="project" value="UniProtKB-KW"/>
</dbReference>
<keyword evidence="6" id="KW-0186">Copper</keyword>
<evidence type="ECO:0000256" key="1">
    <source>
        <dbReference type="ARBA" id="ARBA00001973"/>
    </source>
</evidence>
<evidence type="ECO:0000256" key="3">
    <source>
        <dbReference type="ARBA" id="ARBA00011906"/>
    </source>
</evidence>
<dbReference type="Proteomes" id="UP000521872">
    <property type="component" value="Unassembled WGS sequence"/>
</dbReference>
<dbReference type="PROSITE" id="PS00498">
    <property type="entry name" value="TYROSINASE_2"/>
    <property type="match status" value="1"/>
</dbReference>
<gene>
    <name evidence="14" type="ORF">D9613_012262</name>
</gene>
<evidence type="ECO:0000256" key="2">
    <source>
        <dbReference type="ARBA" id="ARBA00009928"/>
    </source>
</evidence>
<keyword evidence="15" id="KW-1185">Reference proteome</keyword>
<dbReference type="EC" id="1.14.18.1" evidence="3"/>
<name>A0A8H4VIV0_9AGAR</name>
<evidence type="ECO:0000259" key="13">
    <source>
        <dbReference type="PROSITE" id="PS00498"/>
    </source>
</evidence>
<evidence type="ECO:0000256" key="5">
    <source>
        <dbReference type="ARBA" id="ARBA00023002"/>
    </source>
</evidence>
<dbReference type="InterPro" id="IPR041640">
    <property type="entry name" value="Tyrosinase_C"/>
</dbReference>
<feature type="region of interest" description="Disordered" evidence="11">
    <location>
        <begin position="429"/>
        <end position="467"/>
    </location>
</feature>
<comment type="caution">
    <text evidence="14">The sequence shown here is derived from an EMBL/GenBank/DDBJ whole genome shotgun (WGS) entry which is preliminary data.</text>
</comment>
<protein>
    <recommendedName>
        <fullName evidence="3">tyrosinase</fullName>
        <ecNumber evidence="3">1.14.18.1</ecNumber>
    </recommendedName>
</protein>